<dbReference type="Proteomes" id="UP000262583">
    <property type="component" value="Chromosome"/>
</dbReference>
<sequence length="101" mass="11565">MVARFIKRPTLAKLAALSVSIAAVLLTSSCAWRTKIPVDPMAADAGDRCYIENEQFVHADRLYSQMGSLDLVARYLREQDQWRKCEVNEAIYRLRKVHDLP</sequence>
<dbReference type="EMBL" id="CP030759">
    <property type="protein sequence ID" value="AXA36170.1"/>
    <property type="molecule type" value="Genomic_DNA"/>
</dbReference>
<reference evidence="2 3" key="1">
    <citation type="submission" date="2018-05" db="EMBL/GenBank/DDBJ databases">
        <title>A metagenomic window into the 2 km-deep terrestrial subsurface aquifer revealed taxonomically and functionally diverse microbial community comprising novel uncultured bacterial lineages.</title>
        <authorList>
            <person name="Kadnikov V.V."/>
            <person name="Mardanov A.V."/>
            <person name="Beletsky A.V."/>
            <person name="Banks D."/>
            <person name="Pimenov N.V."/>
            <person name="Frank Y.A."/>
            <person name="Karnachuk O.V."/>
            <person name="Ravin N.V."/>
        </authorList>
    </citation>
    <scope>NUCLEOTIDE SEQUENCE [LARGE SCALE GENOMIC DNA]</scope>
    <source>
        <strain evidence="2">BY</strain>
    </source>
</reference>
<proteinExistence type="predicted"/>
<evidence type="ECO:0000313" key="2">
    <source>
        <dbReference type="EMBL" id="AXA36170.1"/>
    </source>
</evidence>
<evidence type="ECO:0000313" key="3">
    <source>
        <dbReference type="Proteomes" id="UP000262583"/>
    </source>
</evidence>
<evidence type="ECO:0008006" key="4">
    <source>
        <dbReference type="Google" id="ProtNLM"/>
    </source>
</evidence>
<dbReference type="AlphaFoldDB" id="A0A2Z4Y4W0"/>
<protein>
    <recommendedName>
        <fullName evidence="4">Lipoprotein</fullName>
    </recommendedName>
</protein>
<dbReference type="PROSITE" id="PS51257">
    <property type="entry name" value="PROKAR_LIPOPROTEIN"/>
    <property type="match status" value="1"/>
</dbReference>
<feature type="chain" id="PRO_5016310230" description="Lipoprotein" evidence="1">
    <location>
        <begin position="23"/>
        <end position="101"/>
    </location>
</feature>
<organism evidence="2 3">
    <name type="scientific">Sumerlaea chitinivorans</name>
    <dbReference type="NCBI Taxonomy" id="2250252"/>
    <lineage>
        <taxon>Bacteria</taxon>
        <taxon>Candidatus Sumerlaeota</taxon>
        <taxon>Candidatus Sumerlaeia</taxon>
        <taxon>Candidatus Sumerlaeales</taxon>
        <taxon>Candidatus Sumerlaeaceae</taxon>
        <taxon>Candidatus Sumerlaea</taxon>
    </lineage>
</organism>
<dbReference type="KEGG" id="schv:BRCON_1393"/>
<accession>A0A2Z4Y4W0</accession>
<evidence type="ECO:0000256" key="1">
    <source>
        <dbReference type="SAM" id="SignalP"/>
    </source>
</evidence>
<feature type="signal peptide" evidence="1">
    <location>
        <begin position="1"/>
        <end position="22"/>
    </location>
</feature>
<keyword evidence="1" id="KW-0732">Signal</keyword>
<name>A0A2Z4Y4W0_SUMC1</name>
<gene>
    <name evidence="2" type="ORF">BRCON_1393</name>
</gene>